<proteinExistence type="predicted"/>
<organism evidence="2">
    <name type="scientific">Anopheles marajoara</name>
    <dbReference type="NCBI Taxonomy" id="58244"/>
    <lineage>
        <taxon>Eukaryota</taxon>
        <taxon>Metazoa</taxon>
        <taxon>Ecdysozoa</taxon>
        <taxon>Arthropoda</taxon>
        <taxon>Hexapoda</taxon>
        <taxon>Insecta</taxon>
        <taxon>Pterygota</taxon>
        <taxon>Neoptera</taxon>
        <taxon>Endopterygota</taxon>
        <taxon>Diptera</taxon>
        <taxon>Nematocera</taxon>
        <taxon>Culicoidea</taxon>
        <taxon>Culicidae</taxon>
        <taxon>Anophelinae</taxon>
        <taxon>Anopheles</taxon>
    </lineage>
</organism>
<feature type="chain" id="PRO_5014901993" evidence="1">
    <location>
        <begin position="30"/>
        <end position="97"/>
    </location>
</feature>
<name>A0A2M4C8Z8_9DIPT</name>
<reference evidence="2" key="1">
    <citation type="submission" date="2018-01" db="EMBL/GenBank/DDBJ databases">
        <title>An insight into the sialome of Amazonian anophelines.</title>
        <authorList>
            <person name="Ribeiro J.M."/>
            <person name="Scarpassa V."/>
            <person name="Calvo E."/>
        </authorList>
    </citation>
    <scope>NUCLEOTIDE SEQUENCE</scope>
    <source>
        <tissue evidence="2">Salivary glands</tissue>
    </source>
</reference>
<accession>A0A2M4C8Z8</accession>
<feature type="signal peptide" evidence="1">
    <location>
        <begin position="1"/>
        <end position="29"/>
    </location>
</feature>
<dbReference type="AlphaFoldDB" id="A0A2M4C8Z8"/>
<keyword evidence="1" id="KW-0732">Signal</keyword>
<evidence type="ECO:0000313" key="2">
    <source>
        <dbReference type="EMBL" id="MBW61816.1"/>
    </source>
</evidence>
<sequence length="97" mass="10622">MAMTTSVVHCHTQTKRVLLCVLFFFVVFAKQSRITEGVEVRQSLRPDGPSRTWSRMVPPNGSKCVAVAVAVVGVVVAQNDRTGEKWHACRIAGARAL</sequence>
<dbReference type="EMBL" id="GGFJ01012675">
    <property type="protein sequence ID" value="MBW61816.1"/>
    <property type="molecule type" value="Transcribed_RNA"/>
</dbReference>
<protein>
    <submittedName>
        <fullName evidence="2">Putative secreted protein</fullName>
    </submittedName>
</protein>
<evidence type="ECO:0000256" key="1">
    <source>
        <dbReference type="SAM" id="SignalP"/>
    </source>
</evidence>